<evidence type="ECO:0000259" key="10">
    <source>
        <dbReference type="PROSITE" id="PS50001"/>
    </source>
</evidence>
<dbReference type="SMART" id="SM00219">
    <property type="entry name" value="TyrKc"/>
    <property type="match status" value="2"/>
</dbReference>
<reference evidence="12 13" key="1">
    <citation type="submission" date="2015-01" db="EMBL/GenBank/DDBJ databases">
        <title>Evolution of Trichinella species and genotypes.</title>
        <authorList>
            <person name="Korhonen P.K."/>
            <person name="Edoardo P."/>
            <person name="Giuseppe L.R."/>
            <person name="Gasser R.B."/>
        </authorList>
    </citation>
    <scope>NUCLEOTIDE SEQUENCE [LARGE SCALE GENOMIC DNA]</scope>
    <source>
        <strain evidence="12">ISS588</strain>
    </source>
</reference>
<dbReference type="EC" id="2.7.10.2" evidence="9"/>
<dbReference type="SUPFAM" id="SSF56112">
    <property type="entry name" value="Protein kinase-like (PK-like)"/>
    <property type="match status" value="2"/>
</dbReference>
<evidence type="ECO:0000256" key="5">
    <source>
        <dbReference type="ARBA" id="ARBA00023137"/>
    </source>
</evidence>
<evidence type="ECO:0000313" key="12">
    <source>
        <dbReference type="EMBL" id="KRZ30090.1"/>
    </source>
</evidence>
<dbReference type="PROSITE" id="PS50011">
    <property type="entry name" value="PROTEIN_KINASE_DOM"/>
    <property type="match status" value="2"/>
</dbReference>
<dbReference type="InterPro" id="IPR020635">
    <property type="entry name" value="Tyr_kinase_cat_dom"/>
</dbReference>
<dbReference type="InterPro" id="IPR011009">
    <property type="entry name" value="Kinase-like_dom_sf"/>
</dbReference>
<dbReference type="InterPro" id="IPR050198">
    <property type="entry name" value="Non-receptor_tyrosine_kinases"/>
</dbReference>
<comment type="similarity">
    <text evidence="9">Belongs to the protein kinase superfamily. Tyr protein kinase family.</text>
</comment>
<keyword evidence="4 8" id="KW-0067">ATP-binding</keyword>
<dbReference type="PROSITE" id="PS50001">
    <property type="entry name" value="SH2"/>
    <property type="match status" value="2"/>
</dbReference>
<feature type="domain" description="Protein kinase" evidence="11">
    <location>
        <begin position="210"/>
        <end position="469"/>
    </location>
</feature>
<keyword evidence="5 9" id="KW-0829">Tyrosine-protein kinase</keyword>
<evidence type="ECO:0000313" key="13">
    <source>
        <dbReference type="Proteomes" id="UP000054805"/>
    </source>
</evidence>
<evidence type="ECO:0000256" key="6">
    <source>
        <dbReference type="ARBA" id="ARBA00051245"/>
    </source>
</evidence>
<feature type="binding site" evidence="8">
    <location>
        <position position="241"/>
    </location>
    <ligand>
        <name>ATP</name>
        <dbReference type="ChEBI" id="CHEBI:30616"/>
    </ligand>
</feature>
<dbReference type="CDD" id="cd10361">
    <property type="entry name" value="SH2_Fps_family"/>
    <property type="match status" value="1"/>
</dbReference>
<sequence length="919" mass="105600">LEDGCSRLLSESTMNNLKNIHEEDYVGWSYDEGVEDTSYEAENDYNVDETWAPETTLYENQSSETETEDEITASNCADLTVYRTKRNPIREFYRNVLCNETFFHGYLPLQDAREILKHQPSGHFVVHITNECGFLNPVVLSVKHYAEVVHHAMNVGALGKCYTTYKAFDSISQIIAHHVASGEFIDDRINFRLITPADFCDWQIRTENVLTIKKDIGQGCFSNVSFGFHFDKGKFIEAALKCPKEIAEVDTVEMIYTEHRILQQLDCPYIIKPFGITVFAEIPMMVMKYANGGSLENYLKNHSTNIKRKIKFCLQIASAVQYLKRKDLIHRDIAARNCLVFKSSDKITAKLSDFNLCKEIYEEEKESPCISLRWSAPESLGECMWSFESDLWMFGVLMWELFTNALYPHDKNSFESTEDFWSYLMEGNTLEMLPEIPVAIQTIILRLNSINPAKRGELETVNNNNNKRLPQVRCRYDKGIDDSFLLLRIQSSMEKPVTRVKPMQTNQPSQTEKVNPMTRNECPVLTACRSTVNSVMRELYHKQLANESYFHGYLTEKDASEILKYKPNGWFLVHTTNERGDLKPVVLSVKYNGEVVHHVLNVGLLGKCFGRTRVFDSVPEMIAHHMESGEFIDDKIKFQLISAANYSDWQIKTEKTVIIREDIARGSFAKVSFGFYIHNRNYNEAAIKCPIDVPWIDTVGMMYTEHRLLQQLDCPNIVKPFGITVFAEIPMMVMEYASGGSLDKCLKRSPMKVQRKMEFCLQIASALKYLKRKKLIHRNIGAKNCLLFKGFKKPTVKLSDFNLCKAVSEVEKDLPSIPLYWSAPESLGEGMWSYESDLWMFGVLMWEIFTNALHPHDNTNIEDTEEFCKYLLEGNTLEMLPVIPAAIQTIILRLNSINPANRGNVETVLKELNDLLSEC</sequence>
<evidence type="ECO:0000256" key="1">
    <source>
        <dbReference type="ARBA" id="ARBA00022679"/>
    </source>
</evidence>
<accession>A0A0V1J541</accession>
<dbReference type="Pfam" id="PF07714">
    <property type="entry name" value="PK_Tyr_Ser-Thr"/>
    <property type="match status" value="2"/>
</dbReference>
<dbReference type="Gene3D" id="3.30.200.20">
    <property type="entry name" value="Phosphorylase Kinase, domain 1"/>
    <property type="match status" value="1"/>
</dbReference>
<dbReference type="GO" id="GO:0005524">
    <property type="term" value="F:ATP binding"/>
    <property type="evidence" value="ECO:0007669"/>
    <property type="project" value="UniProtKB-UniRule"/>
</dbReference>
<dbReference type="SUPFAM" id="SSF55550">
    <property type="entry name" value="SH2 domain"/>
    <property type="match status" value="2"/>
</dbReference>
<gene>
    <name evidence="12" type="primary">Fes</name>
    <name evidence="12" type="ORF">T4B_1065</name>
</gene>
<organism evidence="12 13">
    <name type="scientific">Trichinella pseudospiralis</name>
    <name type="common">Parasitic roundworm</name>
    <dbReference type="NCBI Taxonomy" id="6337"/>
    <lineage>
        <taxon>Eukaryota</taxon>
        <taxon>Metazoa</taxon>
        <taxon>Ecdysozoa</taxon>
        <taxon>Nematoda</taxon>
        <taxon>Enoplea</taxon>
        <taxon>Dorylaimia</taxon>
        <taxon>Trichinellida</taxon>
        <taxon>Trichinellidae</taxon>
        <taxon>Trichinella</taxon>
    </lineage>
</organism>
<dbReference type="PRINTS" id="PR00109">
    <property type="entry name" value="TYRKINASE"/>
</dbReference>
<dbReference type="InterPro" id="IPR000719">
    <property type="entry name" value="Prot_kinase_dom"/>
</dbReference>
<evidence type="ECO:0000256" key="2">
    <source>
        <dbReference type="ARBA" id="ARBA00022741"/>
    </source>
</evidence>
<keyword evidence="7" id="KW-0727">SH2 domain</keyword>
<name>A0A0V1J541_TRIPS</name>
<feature type="domain" description="SH2" evidence="10">
    <location>
        <begin position="549"/>
        <end position="640"/>
    </location>
</feature>
<evidence type="ECO:0000256" key="8">
    <source>
        <dbReference type="PROSITE-ProRule" id="PRU10141"/>
    </source>
</evidence>
<dbReference type="InterPro" id="IPR017441">
    <property type="entry name" value="Protein_kinase_ATP_BS"/>
</dbReference>
<proteinExistence type="inferred from homology"/>
<dbReference type="GO" id="GO:0004715">
    <property type="term" value="F:non-membrane spanning protein tyrosine kinase activity"/>
    <property type="evidence" value="ECO:0007669"/>
    <property type="project" value="UniProtKB-EC"/>
</dbReference>
<feature type="domain" description="Protein kinase" evidence="11">
    <location>
        <begin position="657"/>
        <end position="916"/>
    </location>
</feature>
<dbReference type="Gene3D" id="3.30.505.10">
    <property type="entry name" value="SH2 domain"/>
    <property type="match status" value="2"/>
</dbReference>
<dbReference type="InterPro" id="IPR001245">
    <property type="entry name" value="Ser-Thr/Tyr_kinase_cat_dom"/>
</dbReference>
<evidence type="ECO:0000256" key="7">
    <source>
        <dbReference type="PROSITE-ProRule" id="PRU00191"/>
    </source>
</evidence>
<dbReference type="PROSITE" id="PS00109">
    <property type="entry name" value="PROTEIN_KINASE_TYR"/>
    <property type="match status" value="1"/>
</dbReference>
<keyword evidence="3 9" id="KW-0418">Kinase</keyword>
<keyword evidence="1 9" id="KW-0808">Transferase</keyword>
<dbReference type="Gene3D" id="1.10.510.10">
    <property type="entry name" value="Transferase(Phosphotransferase) domain 1"/>
    <property type="match status" value="2"/>
</dbReference>
<evidence type="ECO:0000256" key="9">
    <source>
        <dbReference type="RuleBase" id="RU362096"/>
    </source>
</evidence>
<feature type="domain" description="SH2" evidence="10">
    <location>
        <begin position="102"/>
        <end position="197"/>
    </location>
</feature>
<dbReference type="AlphaFoldDB" id="A0A0V1J541"/>
<dbReference type="InterPro" id="IPR008266">
    <property type="entry name" value="Tyr_kinase_AS"/>
</dbReference>
<dbReference type="SMART" id="SM00252">
    <property type="entry name" value="SH2"/>
    <property type="match status" value="2"/>
</dbReference>
<dbReference type="PANTHER" id="PTHR24418">
    <property type="entry name" value="TYROSINE-PROTEIN KINASE"/>
    <property type="match status" value="1"/>
</dbReference>
<dbReference type="Pfam" id="PF00017">
    <property type="entry name" value="SH2"/>
    <property type="match status" value="2"/>
</dbReference>
<evidence type="ECO:0000256" key="4">
    <source>
        <dbReference type="ARBA" id="ARBA00022840"/>
    </source>
</evidence>
<keyword evidence="2 8" id="KW-0547">Nucleotide-binding</keyword>
<evidence type="ECO:0000259" key="11">
    <source>
        <dbReference type="PROSITE" id="PS50011"/>
    </source>
</evidence>
<comment type="catalytic activity">
    <reaction evidence="6 9">
        <text>L-tyrosyl-[protein] + ATP = O-phospho-L-tyrosyl-[protein] + ADP + H(+)</text>
        <dbReference type="Rhea" id="RHEA:10596"/>
        <dbReference type="Rhea" id="RHEA-COMP:10136"/>
        <dbReference type="Rhea" id="RHEA-COMP:20101"/>
        <dbReference type="ChEBI" id="CHEBI:15378"/>
        <dbReference type="ChEBI" id="CHEBI:30616"/>
        <dbReference type="ChEBI" id="CHEBI:46858"/>
        <dbReference type="ChEBI" id="CHEBI:61978"/>
        <dbReference type="ChEBI" id="CHEBI:456216"/>
        <dbReference type="EC" id="2.7.10.2"/>
    </reaction>
</comment>
<protein>
    <recommendedName>
        <fullName evidence="9">Tyrosine-protein kinase</fullName>
        <ecNumber evidence="9">2.7.10.2</ecNumber>
    </recommendedName>
</protein>
<dbReference type="InterPro" id="IPR000980">
    <property type="entry name" value="SH2"/>
</dbReference>
<dbReference type="PROSITE" id="PS00107">
    <property type="entry name" value="PROTEIN_KINASE_ATP"/>
    <property type="match status" value="1"/>
</dbReference>
<dbReference type="InterPro" id="IPR035849">
    <property type="entry name" value="Fes/Fps/Fer_SH2"/>
</dbReference>
<comment type="caution">
    <text evidence="12">The sequence shown here is derived from an EMBL/GenBank/DDBJ whole genome shotgun (WGS) entry which is preliminary data.</text>
</comment>
<evidence type="ECO:0000256" key="3">
    <source>
        <dbReference type="ARBA" id="ARBA00022777"/>
    </source>
</evidence>
<dbReference type="InterPro" id="IPR036860">
    <property type="entry name" value="SH2_dom_sf"/>
</dbReference>
<keyword evidence="13" id="KW-1185">Reference proteome</keyword>
<dbReference type="EMBL" id="JYDS01000038">
    <property type="protein sequence ID" value="KRZ30090.1"/>
    <property type="molecule type" value="Genomic_DNA"/>
</dbReference>
<feature type="non-terminal residue" evidence="12">
    <location>
        <position position="1"/>
    </location>
</feature>
<dbReference type="Proteomes" id="UP000054805">
    <property type="component" value="Unassembled WGS sequence"/>
</dbReference>